<evidence type="ECO:0000256" key="4">
    <source>
        <dbReference type="SAM" id="MobiDB-lite"/>
    </source>
</evidence>
<name>A0A7G2CA61_9TRYP</name>
<feature type="domain" description="RanBP2-type" evidence="5">
    <location>
        <begin position="1139"/>
        <end position="1158"/>
    </location>
</feature>
<dbReference type="VEuPathDB" id="TriTrypDB:ADEAN_000412800"/>
<feature type="region of interest" description="Disordered" evidence="4">
    <location>
        <begin position="31"/>
        <end position="51"/>
    </location>
</feature>
<dbReference type="Proteomes" id="UP000515908">
    <property type="component" value="Chromosome 07"/>
</dbReference>
<keyword evidence="3" id="KW-0862">Zinc</keyword>
<reference evidence="6 7" key="1">
    <citation type="submission" date="2020-08" db="EMBL/GenBank/DDBJ databases">
        <authorList>
            <person name="Newling K."/>
            <person name="Davey J."/>
            <person name="Forrester S."/>
        </authorList>
    </citation>
    <scope>NUCLEOTIDE SEQUENCE [LARGE SCALE GENOMIC DNA]</scope>
    <source>
        <strain evidence="7">Crithidia deanei Carvalho (ATCC PRA-265)</strain>
    </source>
</reference>
<keyword evidence="2" id="KW-0863">Zinc-finger</keyword>
<protein>
    <recommendedName>
        <fullName evidence="5">RanBP2-type domain-containing protein</fullName>
    </recommendedName>
</protein>
<sequence length="1284" mass="143093">MDVSIRQIVRLKRHIRVEPCSTLSTSSRRISYLGPPSGHHHRTRQKTISPPPVTAPLGHAADMLKLSGVSRAVKRVYFNHNRMSYPALIVELLCNPAQWTAETDYEFSGAVRLLRDAYEKCIPGEEGEVGASEYVFTRSLSCAGFSTDRLSTLGTYPLLFSIHSLTKTLRMFSESENCPSESVVLVTQLLVRRYEMELQNGGPTKTLTEQLRPIWRSCTAYHVGSIAKGLSTLSDEEDGGLRFEWRSVVQLDCVELYLRRALHEITNDSDDHDGSGYRDHILHGSQCRLPSDGRTSRGDNELDNIARLCLMCNKKSTSEVICQLYHYYASLGNVSIANLVRVVSNCSLHANSIQQTGLSSDPMVMETLLSVVDALVAHAATDLPTVEEGLYNGCILLQTFGLPDRVISIYDLFPIRETPYSVMARISVKDVKGALKALDRIAAQRPGGWKRLPAIVRSVMVPLCRLVGSVGKNEDIEDLYKVLIGFQNSVMLVGGLMESLFAGICDRIEAIGKEIKFMKNVNAKKVVNHVIPFFRTALLFVGDDFNTDAILQVLEVSLQARPASVVLTSAVMWTLQRASSNSIQELFLRVDKSTHNIPFLYYFALCYCRDMGERSTMERLAEVWQVDGRAIWAREPHLAPAYKMWRCTSCGRVNSDRFNYCVCSALRSGQVLCNTCGYAQCEQVPFCRSCGSAVSSTTTQAAVIRKPWHCHSCKSNNPARHVLRCCTCGQPTGPVLRKTNEHHTSSFCACAPSDSPAVVSYKNAVGYCSDCHQPKMEYARQHSSVWRCTGCRQLRSSLERVCPNCPQVECLPFAVQHAISATRYCWSCHAAEGDPFTDTCSACGVQGDLHLTEHSTAATADTKVAQPQEEQQPMAQREVVFFSCDQCGNLQKESDTVDHKCEQCGAILESNEETRLTLRDRQCIKCGSVTAAEHMGCFCRSCLSYLPPTVKQGWTSAVVISTCEELAACFDSEGHDGKTEQAVTVQSFSEKRYEQLTSLLGELATQWKTQVEHTVLRDARIQVLMALRRLTTSLEEPMSYNKSARRACGLVKQLMIRSDEAPLLDKDTTLQNNFYAPKEKCTECLGGHPTEICEFNTDAEWICEDCGTANTNEDICRYLCCRCLALRPVVQDLLPSECWECGKCGRANIEFETYCIHCGIDKEISKKANEEAAKRREVKGVVRAENEQTLPFVPTICSSCRLVFLEAKCPLCSNHVPERADAEGIVCYVCRKFALIQPTGTSKPEDRVYVSEQLVNKVNMTEGKTVQFSAHPSRRGMQATFVKL</sequence>
<gene>
    <name evidence="6" type="ORF">ADEAN_000412800</name>
</gene>
<evidence type="ECO:0000313" key="6">
    <source>
        <dbReference type="EMBL" id="CAD2216666.1"/>
    </source>
</evidence>
<organism evidence="6 7">
    <name type="scientific">Angomonas deanei</name>
    <dbReference type="NCBI Taxonomy" id="59799"/>
    <lineage>
        <taxon>Eukaryota</taxon>
        <taxon>Discoba</taxon>
        <taxon>Euglenozoa</taxon>
        <taxon>Kinetoplastea</taxon>
        <taxon>Metakinetoplastina</taxon>
        <taxon>Trypanosomatida</taxon>
        <taxon>Trypanosomatidae</taxon>
        <taxon>Strigomonadinae</taxon>
        <taxon>Angomonas</taxon>
    </lineage>
</organism>
<evidence type="ECO:0000256" key="3">
    <source>
        <dbReference type="ARBA" id="ARBA00022833"/>
    </source>
</evidence>
<evidence type="ECO:0000259" key="5">
    <source>
        <dbReference type="PROSITE" id="PS01358"/>
    </source>
</evidence>
<dbReference type="GO" id="GO:0008270">
    <property type="term" value="F:zinc ion binding"/>
    <property type="evidence" value="ECO:0007669"/>
    <property type="project" value="UniProtKB-KW"/>
</dbReference>
<dbReference type="InterPro" id="IPR001876">
    <property type="entry name" value="Znf_RanBP2"/>
</dbReference>
<keyword evidence="1" id="KW-0479">Metal-binding</keyword>
<evidence type="ECO:0000313" key="7">
    <source>
        <dbReference type="Proteomes" id="UP000515908"/>
    </source>
</evidence>
<keyword evidence="7" id="KW-1185">Reference proteome</keyword>
<proteinExistence type="predicted"/>
<accession>A0A7G2CA61</accession>
<evidence type="ECO:0000256" key="2">
    <source>
        <dbReference type="ARBA" id="ARBA00022771"/>
    </source>
</evidence>
<dbReference type="PROSITE" id="PS01358">
    <property type="entry name" value="ZF_RANBP2_1"/>
    <property type="match status" value="1"/>
</dbReference>
<dbReference type="EMBL" id="LR877151">
    <property type="protein sequence ID" value="CAD2216666.1"/>
    <property type="molecule type" value="Genomic_DNA"/>
</dbReference>
<evidence type="ECO:0000256" key="1">
    <source>
        <dbReference type="ARBA" id="ARBA00022723"/>
    </source>
</evidence>